<protein>
    <submittedName>
        <fullName evidence="1">Uncharacterized protein</fullName>
    </submittedName>
</protein>
<keyword evidence="2" id="KW-1185">Reference proteome</keyword>
<proteinExistence type="predicted"/>
<organism evidence="1 2">
    <name type="scientific">Orchesella dallaii</name>
    <dbReference type="NCBI Taxonomy" id="48710"/>
    <lineage>
        <taxon>Eukaryota</taxon>
        <taxon>Metazoa</taxon>
        <taxon>Ecdysozoa</taxon>
        <taxon>Arthropoda</taxon>
        <taxon>Hexapoda</taxon>
        <taxon>Collembola</taxon>
        <taxon>Entomobryomorpha</taxon>
        <taxon>Entomobryoidea</taxon>
        <taxon>Orchesellidae</taxon>
        <taxon>Orchesellinae</taxon>
        <taxon>Orchesella</taxon>
    </lineage>
</organism>
<name>A0ABP1S807_9HEXA</name>
<gene>
    <name evidence="1" type="ORF">ODALV1_LOCUS30556</name>
</gene>
<accession>A0ABP1S807</accession>
<reference evidence="1 2" key="1">
    <citation type="submission" date="2024-08" db="EMBL/GenBank/DDBJ databases">
        <authorList>
            <person name="Cucini C."/>
            <person name="Frati F."/>
        </authorList>
    </citation>
    <scope>NUCLEOTIDE SEQUENCE [LARGE SCALE GENOMIC DNA]</scope>
</reference>
<comment type="caution">
    <text evidence="1">The sequence shown here is derived from an EMBL/GenBank/DDBJ whole genome shotgun (WGS) entry which is preliminary data.</text>
</comment>
<evidence type="ECO:0000313" key="1">
    <source>
        <dbReference type="EMBL" id="CAL8145637.1"/>
    </source>
</evidence>
<dbReference type="Proteomes" id="UP001642540">
    <property type="component" value="Unassembled WGS sequence"/>
</dbReference>
<dbReference type="EMBL" id="CAXLJM020000164">
    <property type="protein sequence ID" value="CAL8145637.1"/>
    <property type="molecule type" value="Genomic_DNA"/>
</dbReference>
<evidence type="ECO:0000313" key="2">
    <source>
        <dbReference type="Proteomes" id="UP001642540"/>
    </source>
</evidence>
<sequence>MIVDRVHRFKQRIHKTSKWKIEENDDHPICDHLLYIRKSLGSWPANMADASKVENLCVVRKQNQILMDPAQFCRMLRGEKLNENSTLSAYINKYRMNYKYCNAT</sequence>